<dbReference type="HOGENOM" id="CLU_034353_1_1_11"/>
<organism evidence="1 2">
    <name type="scientific">Beutenbergia cavernae (strain ATCC BAA-8 / DSM 12333 / CCUG 43141 / JCM 11478 / NBRC 16432 / NCIMB 13614 / HKI 0122)</name>
    <dbReference type="NCBI Taxonomy" id="471853"/>
    <lineage>
        <taxon>Bacteria</taxon>
        <taxon>Bacillati</taxon>
        <taxon>Actinomycetota</taxon>
        <taxon>Actinomycetes</taxon>
        <taxon>Micrococcales</taxon>
        <taxon>Beutenbergiaceae</taxon>
        <taxon>Beutenbergia</taxon>
    </lineage>
</organism>
<dbReference type="STRING" id="471853.Bcav_3380"/>
<sequence length="427" mass="46527">MQWAREWGLDTVATMTEDTDVTPSTPTLPTGIGRRAVLGLAAAGAVGATALRWAPPATAADGTPVVLDPTSFRLVESERNAGAINKLRRVLRRASVTEVLDSGDRTLAPTTVGLPHEVRAWAYTDDDATTTDWYPQGITSTFDATGEDVADGRSALLTSWYDKADVQGARIAFIDITDPDEPTYRYVLLVEPYIREDGRGDFRPVPVHAGGLVWYGHWLSVVDTWNGVRVFDMRHLFEVDTDRPDAVGRADDGTYHAFGHRYVLPQALHHTSDVVGDETDFRFSSISLDRSSSPHSVVMAEYRAAADEAAGQAARVIRFDMHPRTGLLKASDDGVAVAREVADVDINSMQSATAIDGVFVISRSAGTSANGHLVTYTPPEEVTWYRGHFPVGTEDLTTWGSRDELWTLAEHPGQRSIVAVRASAYVS</sequence>
<evidence type="ECO:0008006" key="3">
    <source>
        <dbReference type="Google" id="ProtNLM"/>
    </source>
</evidence>
<name>C5C1Z7_BEUC1</name>
<dbReference type="InterPro" id="IPR006311">
    <property type="entry name" value="TAT_signal"/>
</dbReference>
<gene>
    <name evidence="1" type="ordered locus">Bcav_3380</name>
</gene>
<keyword evidence="2" id="KW-1185">Reference proteome</keyword>
<dbReference type="AlphaFoldDB" id="C5C1Z7"/>
<dbReference type="eggNOG" id="ENOG502ZAMQ">
    <property type="taxonomic scope" value="Bacteria"/>
</dbReference>
<dbReference type="KEGG" id="bcv:Bcav_3380"/>
<dbReference type="EMBL" id="CP001618">
    <property type="protein sequence ID" value="ACQ81622.1"/>
    <property type="molecule type" value="Genomic_DNA"/>
</dbReference>
<dbReference type="PROSITE" id="PS51318">
    <property type="entry name" value="TAT"/>
    <property type="match status" value="1"/>
</dbReference>
<protein>
    <recommendedName>
        <fullName evidence="3">Secreted protein</fullName>
    </recommendedName>
</protein>
<proteinExistence type="predicted"/>
<accession>C5C1Z7</accession>
<evidence type="ECO:0000313" key="1">
    <source>
        <dbReference type="EMBL" id="ACQ81622.1"/>
    </source>
</evidence>
<dbReference type="Proteomes" id="UP000007962">
    <property type="component" value="Chromosome"/>
</dbReference>
<evidence type="ECO:0000313" key="2">
    <source>
        <dbReference type="Proteomes" id="UP000007962"/>
    </source>
</evidence>
<reference evidence="1 2" key="1">
    <citation type="journal article" date="2009" name="Stand. Genomic Sci.">
        <title>Complete genome sequence of Beutenbergia cavernae type strain (HKI 0122).</title>
        <authorList>
            <person name="Land M."/>
            <person name="Pukall R."/>
            <person name="Abt B."/>
            <person name="Goker M."/>
            <person name="Rohde M."/>
            <person name="Glavina Del Rio T."/>
            <person name="Tice H."/>
            <person name="Copeland A."/>
            <person name="Cheng J.F."/>
            <person name="Lucas S."/>
            <person name="Chen F."/>
            <person name="Nolan M."/>
            <person name="Bruce D."/>
            <person name="Goodwin L."/>
            <person name="Pitluck S."/>
            <person name="Ivanova N."/>
            <person name="Mavromatis K."/>
            <person name="Ovchinnikova G."/>
            <person name="Pati A."/>
            <person name="Chen A."/>
            <person name="Palaniappan K."/>
            <person name="Hauser L."/>
            <person name="Chang Y.J."/>
            <person name="Jefferies C.C."/>
            <person name="Saunders E."/>
            <person name="Brettin T."/>
            <person name="Detter J.C."/>
            <person name="Han C."/>
            <person name="Chain P."/>
            <person name="Bristow J."/>
            <person name="Eisen J.A."/>
            <person name="Markowitz V."/>
            <person name="Hugenholtz P."/>
            <person name="Kyrpides N.C."/>
            <person name="Klenk H.P."/>
            <person name="Lapidus A."/>
        </authorList>
    </citation>
    <scope>NUCLEOTIDE SEQUENCE [LARGE SCALE GENOMIC DNA]</scope>
    <source>
        <strain evidence="2">ATCC BAA-8 / DSM 12333 / NBRC 16432</strain>
    </source>
</reference>